<comment type="caution">
    <text evidence="3">The sequence shown here is derived from an EMBL/GenBank/DDBJ whole genome shotgun (WGS) entry which is preliminary data.</text>
</comment>
<name>A0A847HEU4_9CORY</name>
<dbReference type="AlphaFoldDB" id="A0A847HEU4"/>
<dbReference type="Pfam" id="PF05235">
    <property type="entry name" value="CHAD"/>
    <property type="match status" value="1"/>
</dbReference>
<dbReference type="Gene3D" id="1.40.20.10">
    <property type="entry name" value="CHAD domain"/>
    <property type="match status" value="1"/>
</dbReference>
<feature type="domain" description="CHAD" evidence="2">
    <location>
        <begin position="1"/>
        <end position="50"/>
    </location>
</feature>
<feature type="region of interest" description="Disordered" evidence="1">
    <location>
        <begin position="101"/>
        <end position="122"/>
    </location>
</feature>
<proteinExistence type="predicted"/>
<dbReference type="PANTHER" id="PTHR39339">
    <property type="entry name" value="SLR1444 PROTEIN"/>
    <property type="match status" value="1"/>
</dbReference>
<evidence type="ECO:0000256" key="1">
    <source>
        <dbReference type="SAM" id="MobiDB-lite"/>
    </source>
</evidence>
<organism evidence="3 4">
    <name type="scientific">Corynebacterium marinum</name>
    <dbReference type="NCBI Taxonomy" id="349751"/>
    <lineage>
        <taxon>Bacteria</taxon>
        <taxon>Bacillati</taxon>
        <taxon>Actinomycetota</taxon>
        <taxon>Actinomycetes</taxon>
        <taxon>Mycobacteriales</taxon>
        <taxon>Corynebacteriaceae</taxon>
        <taxon>Corynebacterium</taxon>
    </lineage>
</organism>
<dbReference type="EMBL" id="JAAYYP010000407">
    <property type="protein sequence ID" value="NLF91878.1"/>
    <property type="molecule type" value="Genomic_DNA"/>
</dbReference>
<evidence type="ECO:0000313" key="3">
    <source>
        <dbReference type="EMBL" id="NLF91878.1"/>
    </source>
</evidence>
<dbReference type="InterPro" id="IPR038186">
    <property type="entry name" value="CHAD_dom_sf"/>
</dbReference>
<accession>A0A847HEU4</accession>
<protein>
    <submittedName>
        <fullName evidence="3">CHAD domain-containing protein</fullName>
    </submittedName>
</protein>
<evidence type="ECO:0000259" key="2">
    <source>
        <dbReference type="Pfam" id="PF05235"/>
    </source>
</evidence>
<sequence>MRKSAKKLRYAAEAVGAATSLKTKRLYNACKQMQSSLGDFQDAVTSRDRLVHMADAARRRGEDTFGYGLLYQRERTIGLKSLEEYSEEVKAIRSAYERLTKNAKEQAKKKNRKDRKEEKKQK</sequence>
<feature type="non-terminal residue" evidence="3">
    <location>
        <position position="1"/>
    </location>
</feature>
<dbReference type="InterPro" id="IPR007899">
    <property type="entry name" value="CHAD_dom"/>
</dbReference>
<evidence type="ECO:0000313" key="4">
    <source>
        <dbReference type="Proteomes" id="UP000523614"/>
    </source>
</evidence>
<dbReference type="PANTHER" id="PTHR39339:SF1">
    <property type="entry name" value="CHAD DOMAIN-CONTAINING PROTEIN"/>
    <property type="match status" value="1"/>
</dbReference>
<reference evidence="3 4" key="1">
    <citation type="journal article" date="2020" name="Biotechnol. Biofuels">
        <title>New insights from the biogas microbiome by comprehensive genome-resolved metagenomics of nearly 1600 species originating from multiple anaerobic digesters.</title>
        <authorList>
            <person name="Campanaro S."/>
            <person name="Treu L."/>
            <person name="Rodriguez-R L.M."/>
            <person name="Kovalovszki A."/>
            <person name="Ziels R.M."/>
            <person name="Maus I."/>
            <person name="Zhu X."/>
            <person name="Kougias P.G."/>
            <person name="Basile A."/>
            <person name="Luo G."/>
            <person name="Schluter A."/>
            <person name="Konstantinidis K.T."/>
            <person name="Angelidaki I."/>
        </authorList>
    </citation>
    <scope>NUCLEOTIDE SEQUENCE [LARGE SCALE GENOMIC DNA]</scope>
    <source>
        <strain evidence="3">AS06rmzACSIP_235</strain>
    </source>
</reference>
<gene>
    <name evidence="3" type="ORF">GX570_11125</name>
</gene>
<dbReference type="Proteomes" id="UP000523614">
    <property type="component" value="Unassembled WGS sequence"/>
</dbReference>